<name>A0A415KNN1_9BACE</name>
<feature type="signal peptide" evidence="1">
    <location>
        <begin position="1"/>
        <end position="23"/>
    </location>
</feature>
<evidence type="ECO:0000313" key="2">
    <source>
        <dbReference type="EMBL" id="RHL37838.1"/>
    </source>
</evidence>
<accession>A0A415KNN1</accession>
<feature type="chain" id="PRO_5019129471" evidence="1">
    <location>
        <begin position="24"/>
        <end position="196"/>
    </location>
</feature>
<evidence type="ECO:0000313" key="3">
    <source>
        <dbReference type="Proteomes" id="UP000284495"/>
    </source>
</evidence>
<keyword evidence="1" id="KW-0732">Signal</keyword>
<gene>
    <name evidence="2" type="ORF">DW027_10850</name>
</gene>
<dbReference type="EMBL" id="QROO01000012">
    <property type="protein sequence ID" value="RHL37838.1"/>
    <property type="molecule type" value="Genomic_DNA"/>
</dbReference>
<organism evidence="2 3">
    <name type="scientific">Bacteroides xylanisolvens</name>
    <dbReference type="NCBI Taxonomy" id="371601"/>
    <lineage>
        <taxon>Bacteria</taxon>
        <taxon>Pseudomonadati</taxon>
        <taxon>Bacteroidota</taxon>
        <taxon>Bacteroidia</taxon>
        <taxon>Bacteroidales</taxon>
        <taxon>Bacteroidaceae</taxon>
        <taxon>Bacteroides</taxon>
    </lineage>
</organism>
<evidence type="ECO:0000256" key="1">
    <source>
        <dbReference type="SAM" id="SignalP"/>
    </source>
</evidence>
<dbReference type="RefSeq" id="WP_118219423.1">
    <property type="nucleotide sequence ID" value="NZ_JAQEAW010000007.1"/>
</dbReference>
<protein>
    <submittedName>
        <fullName evidence="2">Uncharacterized protein</fullName>
    </submittedName>
</protein>
<dbReference type="AlphaFoldDB" id="A0A415KNN1"/>
<dbReference type="Proteomes" id="UP000284495">
    <property type="component" value="Unassembled WGS sequence"/>
</dbReference>
<comment type="caution">
    <text evidence="2">The sequence shown here is derived from an EMBL/GenBank/DDBJ whole genome shotgun (WGS) entry which is preliminary data.</text>
</comment>
<proteinExistence type="predicted"/>
<reference evidence="2 3" key="1">
    <citation type="submission" date="2018-08" db="EMBL/GenBank/DDBJ databases">
        <title>A genome reference for cultivated species of the human gut microbiota.</title>
        <authorList>
            <person name="Zou Y."/>
            <person name="Xue W."/>
            <person name="Luo G."/>
        </authorList>
    </citation>
    <scope>NUCLEOTIDE SEQUENCE [LARGE SCALE GENOMIC DNA]</scope>
    <source>
        <strain evidence="2 3">AF38-2</strain>
    </source>
</reference>
<sequence length="196" mass="22697">MQMLKYCIIVCLFTLLIPCTSSAQNKSERPEAVAITVEKWNKYKRSESDLEKLRSTYQVVEVKVLPPLNLMKISDQELINFLKGKYLICCDALREIYTNGVTLDAVEFNIKKQVFEHHLKKAEEIELRRVKAVIPSYPDEATATDEEIIAYNKAAENNSVFKKQVRQKLDNIKEELGEPWYTMAIRRINHIASKSN</sequence>